<sequence length="480" mass="53521">MKLVTLTPCWKPSLVDGDRRSREESGRNDGLMWYKDLGHHVNGELSMVVIQANALLEDMSHLESGPLSSSQSRCGAVFDTNMGMIFIFLSLTSLHLRILALLVLLPVLTYFVGLQEAYEEFKNVLLALIYGKDDQTSPVANEWMPCTSSSFACYCSNTQILVERLGPALQLNTNAYIICELVVLLWLRRFSSSSIQSRSGLAPVAKDIPWDLPEPSFKLRRLFESSPTHDPGTLLAIASMMRAQDVDPENLEVLLALGMSHTNELEQAVALKYLYGWLQNHPQVARLFNEAAQISPDDADVHIVLGVLYNLSREYDKVIGSFQTALKLKPRDYFLWNKLGATQANSVQSAETISSYQQSRGKSKPPGACWTCGNKGHFMRDCNSSLSRKIDDEEKNTMNLTEEVSSEEALLLSCDDVNESWIVDSGTFFHATTNVGFLTNIVKGDFDTVFLADKSTHNFTGKENARLLLPSGRTLVFQNV</sequence>
<evidence type="ECO:0000313" key="13">
    <source>
        <dbReference type="EMBL" id="KAF6155026.1"/>
    </source>
</evidence>
<dbReference type="PANTHER" id="PTHR10130:SF0">
    <property type="entry name" value="GH08708P"/>
    <property type="match status" value="1"/>
</dbReference>
<gene>
    <name evidence="13" type="ORF">GIB67_035773</name>
</gene>
<keyword evidence="11" id="KW-0472">Membrane</keyword>
<dbReference type="SUPFAM" id="SSF57756">
    <property type="entry name" value="Retrovirus zinc finger-like domains"/>
    <property type="match status" value="1"/>
</dbReference>
<evidence type="ECO:0000256" key="8">
    <source>
        <dbReference type="PROSITE-ProRule" id="PRU00047"/>
    </source>
</evidence>
<dbReference type="InterPro" id="IPR036875">
    <property type="entry name" value="Znf_CCHC_sf"/>
</dbReference>
<proteinExistence type="inferred from homology"/>
<feature type="repeat" description="TPR" evidence="9">
    <location>
        <begin position="299"/>
        <end position="332"/>
    </location>
</feature>
<dbReference type="SMART" id="SM00343">
    <property type="entry name" value="ZnF_C2HC"/>
    <property type="match status" value="1"/>
</dbReference>
<dbReference type="InterPro" id="IPR011990">
    <property type="entry name" value="TPR-like_helical_dom_sf"/>
</dbReference>
<evidence type="ECO:0000259" key="12">
    <source>
        <dbReference type="PROSITE" id="PS50158"/>
    </source>
</evidence>
<dbReference type="Pfam" id="PF00098">
    <property type="entry name" value="zf-CCHC"/>
    <property type="match status" value="1"/>
</dbReference>
<keyword evidence="8" id="KW-0479">Metal-binding</keyword>
<comment type="caution">
    <text evidence="13">The sequence shown here is derived from an EMBL/GenBank/DDBJ whole genome shotgun (WGS) entry which is preliminary data.</text>
</comment>
<keyword evidence="7" id="KW-0576">Peroxisome</keyword>
<comment type="subcellular location">
    <subcellularLocation>
        <location evidence="2">Cytoplasm</location>
    </subcellularLocation>
    <subcellularLocation>
        <location evidence="1">Peroxisome</location>
    </subcellularLocation>
</comment>
<dbReference type="AlphaFoldDB" id="A0A7J7MJH1"/>
<dbReference type="GO" id="GO:0005778">
    <property type="term" value="C:peroxisomal membrane"/>
    <property type="evidence" value="ECO:0007669"/>
    <property type="project" value="TreeGrafter"/>
</dbReference>
<name>A0A7J7MJH1_9MAGN</name>
<dbReference type="PANTHER" id="PTHR10130">
    <property type="entry name" value="PEROXISOMAL TARGETING SIGNAL 1 RECEPTOR PEX5"/>
    <property type="match status" value="1"/>
</dbReference>
<keyword evidence="5" id="KW-0677">Repeat</keyword>
<comment type="similarity">
    <text evidence="3">Belongs to the peroxisomal targeting signal receptor family.</text>
</comment>
<dbReference type="Proteomes" id="UP000541444">
    <property type="component" value="Unassembled WGS sequence"/>
</dbReference>
<evidence type="ECO:0000256" key="10">
    <source>
        <dbReference type="SAM" id="Coils"/>
    </source>
</evidence>
<keyword evidence="8" id="KW-0863">Zinc-finger</keyword>
<evidence type="ECO:0000256" key="1">
    <source>
        <dbReference type="ARBA" id="ARBA00004275"/>
    </source>
</evidence>
<dbReference type="EMBL" id="JACGCM010001441">
    <property type="protein sequence ID" value="KAF6155026.1"/>
    <property type="molecule type" value="Genomic_DNA"/>
</dbReference>
<protein>
    <recommendedName>
        <fullName evidence="12">CCHC-type domain-containing protein</fullName>
    </recommendedName>
</protein>
<evidence type="ECO:0000256" key="5">
    <source>
        <dbReference type="ARBA" id="ARBA00022737"/>
    </source>
</evidence>
<reference evidence="13 14" key="1">
    <citation type="journal article" date="2020" name="IScience">
        <title>Genome Sequencing of the Endangered Kingdonia uniflora (Circaeasteraceae, Ranunculales) Reveals Potential Mechanisms of Evolutionary Specialization.</title>
        <authorList>
            <person name="Sun Y."/>
            <person name="Deng T."/>
            <person name="Zhang A."/>
            <person name="Moore M.J."/>
            <person name="Landis J.B."/>
            <person name="Lin N."/>
            <person name="Zhang H."/>
            <person name="Zhang X."/>
            <person name="Huang J."/>
            <person name="Zhang X."/>
            <person name="Sun H."/>
            <person name="Wang H."/>
        </authorList>
    </citation>
    <scope>NUCLEOTIDE SEQUENCE [LARGE SCALE GENOMIC DNA]</scope>
    <source>
        <strain evidence="13">TB1705</strain>
        <tissue evidence="13">Leaf</tissue>
    </source>
</reference>
<dbReference type="GO" id="GO:0008270">
    <property type="term" value="F:zinc ion binding"/>
    <property type="evidence" value="ECO:0007669"/>
    <property type="project" value="UniProtKB-KW"/>
</dbReference>
<dbReference type="Gene3D" id="1.25.40.10">
    <property type="entry name" value="Tetratricopeptide repeat domain"/>
    <property type="match status" value="2"/>
</dbReference>
<evidence type="ECO:0000256" key="4">
    <source>
        <dbReference type="ARBA" id="ARBA00022490"/>
    </source>
</evidence>
<feature type="coiled-coil region" evidence="10">
    <location>
        <begin position="383"/>
        <end position="410"/>
    </location>
</feature>
<dbReference type="GO" id="GO:0003676">
    <property type="term" value="F:nucleic acid binding"/>
    <property type="evidence" value="ECO:0007669"/>
    <property type="project" value="InterPro"/>
</dbReference>
<feature type="transmembrane region" description="Helical" evidence="11">
    <location>
        <begin position="94"/>
        <end position="113"/>
    </location>
</feature>
<keyword evidence="4" id="KW-0963">Cytoplasm</keyword>
<evidence type="ECO:0000256" key="6">
    <source>
        <dbReference type="ARBA" id="ARBA00022803"/>
    </source>
</evidence>
<feature type="domain" description="CCHC-type" evidence="12">
    <location>
        <begin position="369"/>
        <end position="382"/>
    </location>
</feature>
<dbReference type="InterPro" id="IPR019734">
    <property type="entry name" value="TPR_rpt"/>
</dbReference>
<evidence type="ECO:0000256" key="9">
    <source>
        <dbReference type="PROSITE-ProRule" id="PRU00339"/>
    </source>
</evidence>
<keyword evidence="14" id="KW-1185">Reference proteome</keyword>
<dbReference type="SUPFAM" id="SSF48452">
    <property type="entry name" value="TPR-like"/>
    <property type="match status" value="1"/>
</dbReference>
<dbReference type="InterPro" id="IPR024111">
    <property type="entry name" value="PEX5/PEX5L"/>
</dbReference>
<dbReference type="PROSITE" id="PS50158">
    <property type="entry name" value="ZF_CCHC"/>
    <property type="match status" value="1"/>
</dbReference>
<dbReference type="GO" id="GO:0005829">
    <property type="term" value="C:cytosol"/>
    <property type="evidence" value="ECO:0007669"/>
    <property type="project" value="TreeGrafter"/>
</dbReference>
<dbReference type="OrthoDB" id="10006023at2759"/>
<accession>A0A7J7MJH1</accession>
<keyword evidence="8" id="KW-0862">Zinc</keyword>
<dbReference type="GO" id="GO:0016560">
    <property type="term" value="P:protein import into peroxisome matrix, docking"/>
    <property type="evidence" value="ECO:0007669"/>
    <property type="project" value="TreeGrafter"/>
</dbReference>
<dbReference type="InterPro" id="IPR001878">
    <property type="entry name" value="Znf_CCHC"/>
</dbReference>
<evidence type="ECO:0000313" key="14">
    <source>
        <dbReference type="Proteomes" id="UP000541444"/>
    </source>
</evidence>
<evidence type="ECO:0000256" key="7">
    <source>
        <dbReference type="ARBA" id="ARBA00023140"/>
    </source>
</evidence>
<keyword evidence="10" id="KW-0175">Coiled coil</keyword>
<organism evidence="13 14">
    <name type="scientific">Kingdonia uniflora</name>
    <dbReference type="NCBI Taxonomy" id="39325"/>
    <lineage>
        <taxon>Eukaryota</taxon>
        <taxon>Viridiplantae</taxon>
        <taxon>Streptophyta</taxon>
        <taxon>Embryophyta</taxon>
        <taxon>Tracheophyta</taxon>
        <taxon>Spermatophyta</taxon>
        <taxon>Magnoliopsida</taxon>
        <taxon>Ranunculales</taxon>
        <taxon>Circaeasteraceae</taxon>
        <taxon>Kingdonia</taxon>
    </lineage>
</organism>
<evidence type="ECO:0000256" key="2">
    <source>
        <dbReference type="ARBA" id="ARBA00004496"/>
    </source>
</evidence>
<evidence type="ECO:0000256" key="11">
    <source>
        <dbReference type="SAM" id="Phobius"/>
    </source>
</evidence>
<evidence type="ECO:0000256" key="3">
    <source>
        <dbReference type="ARBA" id="ARBA00005348"/>
    </source>
</evidence>
<keyword evidence="6 9" id="KW-0802">TPR repeat</keyword>
<keyword evidence="11" id="KW-1133">Transmembrane helix</keyword>
<dbReference type="GO" id="GO:0005052">
    <property type="term" value="F:peroxisome matrix targeting signal-1 binding"/>
    <property type="evidence" value="ECO:0007669"/>
    <property type="project" value="TreeGrafter"/>
</dbReference>
<dbReference type="PROSITE" id="PS50005">
    <property type="entry name" value="TPR"/>
    <property type="match status" value="1"/>
</dbReference>
<keyword evidence="11" id="KW-0812">Transmembrane</keyword>